<dbReference type="GO" id="GO:0016887">
    <property type="term" value="F:ATP hydrolysis activity"/>
    <property type="evidence" value="ECO:0007669"/>
    <property type="project" value="InterPro"/>
</dbReference>
<protein>
    <submittedName>
        <fullName evidence="8">ABC transporter ATP-binding protein</fullName>
    </submittedName>
</protein>
<comment type="similarity">
    <text evidence="1">Belongs to the ABC transporter superfamily.</text>
</comment>
<keyword evidence="6" id="KW-0812">Transmembrane</keyword>
<name>A0A9D1PZR0_9FIRM</name>
<dbReference type="GO" id="GO:0022857">
    <property type="term" value="F:transmembrane transporter activity"/>
    <property type="evidence" value="ECO:0007669"/>
    <property type="project" value="UniProtKB-ARBA"/>
</dbReference>
<organism evidence="8 9">
    <name type="scientific">Candidatus Protoclostridium stercorigallinarum</name>
    <dbReference type="NCBI Taxonomy" id="2838741"/>
    <lineage>
        <taxon>Bacteria</taxon>
        <taxon>Bacillati</taxon>
        <taxon>Bacillota</taxon>
        <taxon>Clostridia</taxon>
        <taxon>Candidatus Protoclostridium</taxon>
    </lineage>
</organism>
<dbReference type="PANTHER" id="PTHR42798:SF6">
    <property type="entry name" value="CELL DIVISION ATP-BINDING PROTEIN FTSE"/>
    <property type="match status" value="1"/>
</dbReference>
<dbReference type="AlphaFoldDB" id="A0A9D1PZR0"/>
<feature type="non-terminal residue" evidence="8">
    <location>
        <position position="764"/>
    </location>
</feature>
<dbReference type="InterPro" id="IPR003593">
    <property type="entry name" value="AAA+_ATPase"/>
</dbReference>
<dbReference type="GO" id="GO:0098796">
    <property type="term" value="C:membrane protein complex"/>
    <property type="evidence" value="ECO:0007669"/>
    <property type="project" value="UniProtKB-ARBA"/>
</dbReference>
<keyword evidence="6" id="KW-1133">Transmembrane helix</keyword>
<keyword evidence="2" id="KW-0813">Transport</keyword>
<dbReference type="PROSITE" id="PS00211">
    <property type="entry name" value="ABC_TRANSPORTER_1"/>
    <property type="match status" value="1"/>
</dbReference>
<dbReference type="InterPro" id="IPR003439">
    <property type="entry name" value="ABC_transporter-like_ATP-bd"/>
</dbReference>
<dbReference type="FunFam" id="3.40.50.300:FF:000032">
    <property type="entry name" value="Export ABC transporter ATP-binding protein"/>
    <property type="match status" value="1"/>
</dbReference>
<accession>A0A9D1PZR0</accession>
<feature type="compositionally biased region" description="Low complexity" evidence="5">
    <location>
        <begin position="237"/>
        <end position="252"/>
    </location>
</feature>
<dbReference type="EMBL" id="DXHS01000052">
    <property type="protein sequence ID" value="HIW02273.1"/>
    <property type="molecule type" value="Genomic_DNA"/>
</dbReference>
<dbReference type="InterPro" id="IPR027417">
    <property type="entry name" value="P-loop_NTPase"/>
</dbReference>
<evidence type="ECO:0000313" key="8">
    <source>
        <dbReference type="EMBL" id="HIW02273.1"/>
    </source>
</evidence>
<reference evidence="8" key="2">
    <citation type="submission" date="2021-04" db="EMBL/GenBank/DDBJ databases">
        <authorList>
            <person name="Gilroy R."/>
        </authorList>
    </citation>
    <scope>NUCLEOTIDE SEQUENCE</scope>
    <source>
        <strain evidence="8">12435</strain>
    </source>
</reference>
<feature type="region of interest" description="Disordered" evidence="5">
    <location>
        <begin position="223"/>
        <end position="252"/>
    </location>
</feature>
<dbReference type="Proteomes" id="UP000823990">
    <property type="component" value="Unassembled WGS sequence"/>
</dbReference>
<evidence type="ECO:0000256" key="1">
    <source>
        <dbReference type="ARBA" id="ARBA00005417"/>
    </source>
</evidence>
<dbReference type="Pfam" id="PF00005">
    <property type="entry name" value="ABC_tran"/>
    <property type="match status" value="1"/>
</dbReference>
<dbReference type="SMART" id="SM00382">
    <property type="entry name" value="AAA"/>
    <property type="match status" value="1"/>
</dbReference>
<dbReference type="CDD" id="cd03255">
    <property type="entry name" value="ABC_MJ0796_LolCDE_FtsE"/>
    <property type="match status" value="1"/>
</dbReference>
<evidence type="ECO:0000256" key="4">
    <source>
        <dbReference type="ARBA" id="ARBA00022840"/>
    </source>
</evidence>
<evidence type="ECO:0000313" key="9">
    <source>
        <dbReference type="Proteomes" id="UP000823990"/>
    </source>
</evidence>
<dbReference type="PANTHER" id="PTHR42798">
    <property type="entry name" value="LIPOPROTEIN-RELEASING SYSTEM ATP-BINDING PROTEIN LOLD"/>
    <property type="match status" value="1"/>
</dbReference>
<dbReference type="GO" id="GO:0005524">
    <property type="term" value="F:ATP binding"/>
    <property type="evidence" value="ECO:0007669"/>
    <property type="project" value="UniProtKB-KW"/>
</dbReference>
<dbReference type="InterPro" id="IPR017911">
    <property type="entry name" value="MacB-like_ATP-bd"/>
</dbReference>
<dbReference type="PROSITE" id="PS50893">
    <property type="entry name" value="ABC_TRANSPORTER_2"/>
    <property type="match status" value="1"/>
</dbReference>
<keyword evidence="3" id="KW-0547">Nucleotide-binding</keyword>
<evidence type="ECO:0000256" key="3">
    <source>
        <dbReference type="ARBA" id="ARBA00022741"/>
    </source>
</evidence>
<evidence type="ECO:0000256" key="5">
    <source>
        <dbReference type="SAM" id="MobiDB-lite"/>
    </source>
</evidence>
<feature type="transmembrane region" description="Helical" evidence="6">
    <location>
        <begin position="280"/>
        <end position="307"/>
    </location>
</feature>
<comment type="caution">
    <text evidence="8">The sequence shown here is derived from an EMBL/GenBank/DDBJ whole genome shotgun (WGS) entry which is preliminary data.</text>
</comment>
<evidence type="ECO:0000259" key="7">
    <source>
        <dbReference type="PROSITE" id="PS50893"/>
    </source>
</evidence>
<feature type="domain" description="ABC transporter" evidence="7">
    <location>
        <begin position="2"/>
        <end position="240"/>
    </location>
</feature>
<sequence>MLRLVDIVKDYSAAGNTVHALRGVSVEFRRSEFVSILGASGCGKTTLLNIIGGLDKYTSGDLVINGRSTRSFSDRDWDVYRNHRVGFVFQSYNLIPHQTVLGNVELALTIAGVSNAERRRRAAEALAKVGLGDQLDKKPNQLSGGQCQRVAIARALVNDPEILLADEPTGALDSVTSVQIMDLMKEIAGERLVIMVTHNPELAEKYSTRIIKLHDGMIVSDSDPYDESAEKGVGQPAADGAEAGAESEGNANAKERAKMGLGAAFALSGRNLIAKKGRTIMVGIAGSIGIIGVAIVLAFSSGITGYINSMQNDMLSGYPLYVSENAIDYSSLLSLTTSLLEDEDKSWHEDNKIYVNSVVETLTELGGAQITNNITEEYVKYVEDMPEEYYKAVRYNYGTDFAHNIYTDYEYAEEGATDVNGNEIEGARISISGIRAIYAGVLSHIEEYASYSSMISSIGTFSELPDSEEYILSQYDLVAGVYPEQSDKSSLVLVLNADDEVTDLMLAQFGYVSSREFANYAFSLAGEDDLGGYNEYFDPDLPHMSKDEPFDYSDFIGEDAHKFYWYPNDVVYDYTSGMGGMPDSYKYNAYADEFTAEELAEGTELNVACILKPKDDVMYGSLSSGMYYTKALSSYVHERETNEETMSTVVRNARKLTNADGDPLKESEQYITNVTYSYYFYYDDKDEETGDIIRNVREDVTEGFGTYGNSGASSSGLGMISSMYSKEEFVQMIDDALAPLGDDYQAKYEGIKAMLVAAIYGTSD</sequence>
<evidence type="ECO:0000256" key="2">
    <source>
        <dbReference type="ARBA" id="ARBA00022448"/>
    </source>
</evidence>
<keyword evidence="6" id="KW-0472">Membrane</keyword>
<evidence type="ECO:0000256" key="6">
    <source>
        <dbReference type="SAM" id="Phobius"/>
    </source>
</evidence>
<reference evidence="8" key="1">
    <citation type="journal article" date="2021" name="PeerJ">
        <title>Extensive microbial diversity within the chicken gut microbiome revealed by metagenomics and culture.</title>
        <authorList>
            <person name="Gilroy R."/>
            <person name="Ravi A."/>
            <person name="Getino M."/>
            <person name="Pursley I."/>
            <person name="Horton D.L."/>
            <person name="Alikhan N.F."/>
            <person name="Baker D."/>
            <person name="Gharbi K."/>
            <person name="Hall N."/>
            <person name="Watson M."/>
            <person name="Adriaenssens E.M."/>
            <person name="Foster-Nyarko E."/>
            <person name="Jarju S."/>
            <person name="Secka A."/>
            <person name="Antonio M."/>
            <person name="Oren A."/>
            <person name="Chaudhuri R.R."/>
            <person name="La Ragione R."/>
            <person name="Hildebrand F."/>
            <person name="Pallen M.J."/>
        </authorList>
    </citation>
    <scope>NUCLEOTIDE SEQUENCE</scope>
    <source>
        <strain evidence="8">12435</strain>
    </source>
</reference>
<gene>
    <name evidence="8" type="ORF">H9892_02945</name>
</gene>
<dbReference type="Gene3D" id="3.40.50.300">
    <property type="entry name" value="P-loop containing nucleotide triphosphate hydrolases"/>
    <property type="match status" value="1"/>
</dbReference>
<keyword evidence="4 8" id="KW-0067">ATP-binding</keyword>
<dbReference type="InterPro" id="IPR017871">
    <property type="entry name" value="ABC_transporter-like_CS"/>
</dbReference>
<proteinExistence type="inferred from homology"/>
<dbReference type="SUPFAM" id="SSF52540">
    <property type="entry name" value="P-loop containing nucleoside triphosphate hydrolases"/>
    <property type="match status" value="1"/>
</dbReference>